<gene>
    <name evidence="3" type="ORF">V144x_21630</name>
</gene>
<keyword evidence="1" id="KW-0175">Coiled coil</keyword>
<feature type="compositionally biased region" description="Low complexity" evidence="2">
    <location>
        <begin position="48"/>
        <end position="61"/>
    </location>
</feature>
<name>A0A517VUM3_9PLAN</name>
<dbReference type="EMBL" id="CP037920">
    <property type="protein sequence ID" value="QDT96705.1"/>
    <property type="molecule type" value="Genomic_DNA"/>
</dbReference>
<dbReference type="CDD" id="cd22249">
    <property type="entry name" value="UDM1_RNF168_RNF169-like"/>
    <property type="match status" value="1"/>
</dbReference>
<dbReference type="KEGG" id="gaw:V144x_21630"/>
<evidence type="ECO:0000313" key="3">
    <source>
        <dbReference type="EMBL" id="QDT96705.1"/>
    </source>
</evidence>
<evidence type="ECO:0000256" key="1">
    <source>
        <dbReference type="SAM" id="Coils"/>
    </source>
</evidence>
<dbReference type="SUPFAM" id="SSF50494">
    <property type="entry name" value="Trypsin-like serine proteases"/>
    <property type="match status" value="1"/>
</dbReference>
<sequence length="501" mass="55275">MKKRPSKKTARSPKKKAATKKKKATPKKKAASKKKATPKKSAKKTIASKKTGAPVKAPAARKAPKKAHKKVSRKKKSQIQGPLANVPTVFASTKPANSNVFVDAKTNAWQPYPLLRIIELKEAREEMAARKQELEAQYRKAQDAYELLSEELVIQKKRQEAKQSKRKKSRGKQKQILDFGDVNGMKICFRTKYDRLVSPLEYVIMINVTEKLHDDELKVRKIDSLPVAINDTPIKVVRGGFELATPIGRLAGGQGPPEPTDPSFRIAGGQPVAEAGMANDYGTLGIVIGENGEHYGLTNKHVVSNQAIRLTTSVVQPEQPIGTVFGATSNPDADPFVDASKIFLDQVSSTPYMIKGVNDGLNGMPIYFAEESLPDNMHLRPVFKYGASTNRLKEGFFDASLTQVTIPSTSPLPLKNIISARNNDVFLTGGDSGSVLMLKLTIRSKLSWLVIGLVFAQLVEDSIPNNKVAFACRIDEVILRLGLNGKIDRNRFVPNWEWENQ</sequence>
<dbReference type="InterPro" id="IPR009003">
    <property type="entry name" value="Peptidase_S1_PA"/>
</dbReference>
<evidence type="ECO:0000313" key="4">
    <source>
        <dbReference type="Proteomes" id="UP000318704"/>
    </source>
</evidence>
<feature type="region of interest" description="Disordered" evidence="2">
    <location>
        <begin position="1"/>
        <end position="83"/>
    </location>
</feature>
<organism evidence="3 4">
    <name type="scientific">Gimesia aquarii</name>
    <dbReference type="NCBI Taxonomy" id="2527964"/>
    <lineage>
        <taxon>Bacteria</taxon>
        <taxon>Pseudomonadati</taxon>
        <taxon>Planctomycetota</taxon>
        <taxon>Planctomycetia</taxon>
        <taxon>Planctomycetales</taxon>
        <taxon>Planctomycetaceae</taxon>
        <taxon>Gimesia</taxon>
    </lineage>
</organism>
<proteinExistence type="predicted"/>
<accession>A0A517VUM3</accession>
<feature type="compositionally biased region" description="Basic residues" evidence="2">
    <location>
        <begin position="1"/>
        <end position="47"/>
    </location>
</feature>
<feature type="compositionally biased region" description="Basic residues" evidence="2">
    <location>
        <begin position="62"/>
        <end position="77"/>
    </location>
</feature>
<reference evidence="3 4" key="1">
    <citation type="submission" date="2019-03" db="EMBL/GenBank/DDBJ databases">
        <title>Deep-cultivation of Planctomycetes and their phenomic and genomic characterization uncovers novel biology.</title>
        <authorList>
            <person name="Wiegand S."/>
            <person name="Jogler M."/>
            <person name="Boedeker C."/>
            <person name="Pinto D."/>
            <person name="Vollmers J."/>
            <person name="Rivas-Marin E."/>
            <person name="Kohn T."/>
            <person name="Peeters S.H."/>
            <person name="Heuer A."/>
            <person name="Rast P."/>
            <person name="Oberbeckmann S."/>
            <person name="Bunk B."/>
            <person name="Jeske O."/>
            <person name="Meyerdierks A."/>
            <person name="Storesund J.E."/>
            <person name="Kallscheuer N."/>
            <person name="Luecker S."/>
            <person name="Lage O.M."/>
            <person name="Pohl T."/>
            <person name="Merkel B.J."/>
            <person name="Hornburger P."/>
            <person name="Mueller R.-W."/>
            <person name="Bruemmer F."/>
            <person name="Labrenz M."/>
            <person name="Spormann A.M."/>
            <person name="Op den Camp H."/>
            <person name="Overmann J."/>
            <person name="Amann R."/>
            <person name="Jetten M.S.M."/>
            <person name="Mascher T."/>
            <person name="Medema M.H."/>
            <person name="Devos D.P."/>
            <person name="Kaster A.-K."/>
            <person name="Ovreas L."/>
            <person name="Rohde M."/>
            <person name="Galperin M.Y."/>
            <person name="Jogler C."/>
        </authorList>
    </citation>
    <scope>NUCLEOTIDE SEQUENCE [LARGE SCALE GENOMIC DNA]</scope>
    <source>
        <strain evidence="3 4">V144</strain>
    </source>
</reference>
<feature type="coiled-coil region" evidence="1">
    <location>
        <begin position="117"/>
        <end position="174"/>
    </location>
</feature>
<dbReference type="Proteomes" id="UP000318704">
    <property type="component" value="Chromosome"/>
</dbReference>
<dbReference type="RefSeq" id="WP_197998858.1">
    <property type="nucleotide sequence ID" value="NZ_CP037920.1"/>
</dbReference>
<dbReference type="AlphaFoldDB" id="A0A517VUM3"/>
<evidence type="ECO:0000256" key="2">
    <source>
        <dbReference type="SAM" id="MobiDB-lite"/>
    </source>
</evidence>
<protein>
    <submittedName>
        <fullName evidence="3">Uncharacterized protein</fullName>
    </submittedName>
</protein>